<comment type="catalytic activity">
    <reaction evidence="6">
        <text>L-threonyl-[protein] + ATP = 3-O-(5'-adenylyl)-L-threonyl-[protein] + diphosphate</text>
        <dbReference type="Rhea" id="RHEA:54292"/>
        <dbReference type="Rhea" id="RHEA-COMP:11060"/>
        <dbReference type="Rhea" id="RHEA-COMP:13847"/>
        <dbReference type="ChEBI" id="CHEBI:30013"/>
        <dbReference type="ChEBI" id="CHEBI:30616"/>
        <dbReference type="ChEBI" id="CHEBI:33019"/>
        <dbReference type="ChEBI" id="CHEBI:138113"/>
        <dbReference type="EC" id="2.7.7.108"/>
    </reaction>
</comment>
<keyword evidence="1" id="KW-0808">Transferase</keyword>
<dbReference type="EC" id="2.7.7.108" evidence="5"/>
<evidence type="ECO:0000256" key="4">
    <source>
        <dbReference type="ARBA" id="ARBA00022840"/>
    </source>
</evidence>
<evidence type="ECO:0000313" key="9">
    <source>
        <dbReference type="EMBL" id="MDJ1651537.1"/>
    </source>
</evidence>
<keyword evidence="4" id="KW-0067">ATP-binding</keyword>
<dbReference type="PROSITE" id="PS51459">
    <property type="entry name" value="FIDO"/>
    <property type="match status" value="1"/>
</dbReference>
<evidence type="ECO:0000256" key="1">
    <source>
        <dbReference type="ARBA" id="ARBA00022679"/>
    </source>
</evidence>
<comment type="catalytic activity">
    <reaction evidence="7">
        <text>L-tyrosyl-[protein] + ATP = O-(5'-adenylyl)-L-tyrosyl-[protein] + diphosphate</text>
        <dbReference type="Rhea" id="RHEA:54288"/>
        <dbReference type="Rhea" id="RHEA-COMP:10136"/>
        <dbReference type="Rhea" id="RHEA-COMP:13846"/>
        <dbReference type="ChEBI" id="CHEBI:30616"/>
        <dbReference type="ChEBI" id="CHEBI:33019"/>
        <dbReference type="ChEBI" id="CHEBI:46858"/>
        <dbReference type="ChEBI" id="CHEBI:83624"/>
        <dbReference type="EC" id="2.7.7.108"/>
    </reaction>
</comment>
<keyword evidence="2" id="KW-0548">Nucleotidyltransferase</keyword>
<reference evidence="9 10" key="1">
    <citation type="submission" date="2023-05" db="EMBL/GenBank/DDBJ databases">
        <title>Gordonibacter KGMB12511T sp. nov., isolated from faeces of healthy Korean.</title>
        <authorList>
            <person name="Kim H.S."/>
            <person name="Kim J.-S."/>
            <person name="Suh M.K."/>
            <person name="Eom M.K."/>
            <person name="Do H.E."/>
            <person name="Lee J.-S."/>
        </authorList>
    </citation>
    <scope>NUCLEOTIDE SEQUENCE [LARGE SCALE GENOMIC DNA]</scope>
    <source>
        <strain evidence="9 10">KGMB12511</strain>
    </source>
</reference>
<dbReference type="SUPFAM" id="SSF140931">
    <property type="entry name" value="Fic-like"/>
    <property type="match status" value="1"/>
</dbReference>
<dbReference type="InterPro" id="IPR003812">
    <property type="entry name" value="Fido"/>
</dbReference>
<dbReference type="RefSeq" id="WP_283832885.1">
    <property type="nucleotide sequence ID" value="NZ_JASJEU010000024.1"/>
</dbReference>
<dbReference type="PANTHER" id="PTHR39560">
    <property type="entry name" value="PROTEIN ADENYLYLTRANSFERASE FIC-RELATED"/>
    <property type="match status" value="1"/>
</dbReference>
<evidence type="ECO:0000256" key="3">
    <source>
        <dbReference type="ARBA" id="ARBA00022741"/>
    </source>
</evidence>
<keyword evidence="3" id="KW-0547">Nucleotide-binding</keyword>
<protein>
    <recommendedName>
        <fullName evidence="5">protein adenylyltransferase</fullName>
        <ecNumber evidence="5">2.7.7.108</ecNumber>
    </recommendedName>
</protein>
<dbReference type="PANTHER" id="PTHR39560:SF1">
    <property type="entry name" value="PROTEIN ADENYLYLTRANSFERASE FIC-RELATED"/>
    <property type="match status" value="1"/>
</dbReference>
<evidence type="ECO:0000256" key="5">
    <source>
        <dbReference type="ARBA" id="ARBA00034531"/>
    </source>
</evidence>
<proteinExistence type="predicted"/>
<evidence type="ECO:0000256" key="7">
    <source>
        <dbReference type="ARBA" id="ARBA00048696"/>
    </source>
</evidence>
<evidence type="ECO:0000256" key="6">
    <source>
        <dbReference type="ARBA" id="ARBA00047939"/>
    </source>
</evidence>
<dbReference type="CDD" id="cd11586">
    <property type="entry name" value="VbhA_like"/>
    <property type="match status" value="1"/>
</dbReference>
<dbReference type="InterPro" id="IPR036597">
    <property type="entry name" value="Fido-like_dom_sf"/>
</dbReference>
<evidence type="ECO:0000256" key="2">
    <source>
        <dbReference type="ARBA" id="ARBA00022695"/>
    </source>
</evidence>
<name>A0ABT7DPR1_9ACTN</name>
<feature type="domain" description="Fido" evidence="8">
    <location>
        <begin position="112"/>
        <end position="264"/>
    </location>
</feature>
<keyword evidence="10" id="KW-1185">Reference proteome</keyword>
<organism evidence="9 10">
    <name type="scientific">Gordonibacter faecis</name>
    <dbReference type="NCBI Taxonomy" id="3047475"/>
    <lineage>
        <taxon>Bacteria</taxon>
        <taxon>Bacillati</taxon>
        <taxon>Actinomycetota</taxon>
        <taxon>Coriobacteriia</taxon>
        <taxon>Eggerthellales</taxon>
        <taxon>Eggerthellaceae</taxon>
        <taxon>Gordonibacter</taxon>
    </lineage>
</organism>
<dbReference type="Gene3D" id="1.10.3290.10">
    <property type="entry name" value="Fido-like domain"/>
    <property type="match status" value="1"/>
</dbReference>
<dbReference type="Pfam" id="PF02661">
    <property type="entry name" value="Fic"/>
    <property type="match status" value="1"/>
</dbReference>
<evidence type="ECO:0000259" key="8">
    <source>
        <dbReference type="PROSITE" id="PS51459"/>
    </source>
</evidence>
<dbReference type="EMBL" id="JASJEU010000024">
    <property type="protein sequence ID" value="MDJ1651537.1"/>
    <property type="molecule type" value="Genomic_DNA"/>
</dbReference>
<dbReference type="InterPro" id="IPR033788">
    <property type="entry name" value="VbhA-like"/>
</dbReference>
<dbReference type="Proteomes" id="UP001232750">
    <property type="component" value="Unassembled WGS sequence"/>
</dbReference>
<gene>
    <name evidence="9" type="ORF">QNJ86_12055</name>
</gene>
<evidence type="ECO:0000313" key="10">
    <source>
        <dbReference type="Proteomes" id="UP001232750"/>
    </source>
</evidence>
<accession>A0ABT7DPR1</accession>
<sequence>MTADCPQDFPYEPVHETGDASVRRGYWNVAMGLQQVDGLEPSGYLRTLADAHVAGKRDLAETGSLIRAYYEQRKSSEFPDEGEAGTCEADTREADLVSQRIVELLSRGAFSLMPEMLPEVHRSLFQDLDSELYHPGEFKTEALQKREFILNGDSVVYADPSLVAHSLEFAFDEEAAYVYDITFEGEQLAHFARFVSRLWQVHPFVEGNTRTVAVFAVLYLRFLGFDIDNEPFEQHARYFRDALVRANYRNAKAGVMPDPSFLHRFFENLLTGTHHELRSRDLIVHPLYDNPTLLRNVDPSHALNRR</sequence>
<comment type="caution">
    <text evidence="9">The sequence shown here is derived from an EMBL/GenBank/DDBJ whole genome shotgun (WGS) entry which is preliminary data.</text>
</comment>